<proteinExistence type="predicted"/>
<dbReference type="OMA" id="QNHEEHE"/>
<reference evidence="1 2" key="2">
    <citation type="submission" date="2013-11" db="EMBL/GenBank/DDBJ databases">
        <title>The Genome Sequence of Phytophthora parasitica INRA-310.</title>
        <authorList>
            <consortium name="The Broad Institute Genomics Platform"/>
            <person name="Russ C."/>
            <person name="Tyler B."/>
            <person name="Panabieres F."/>
            <person name="Shan W."/>
            <person name="Tripathy S."/>
            <person name="Grunwald N."/>
            <person name="Machado M."/>
            <person name="Johnson C.S."/>
            <person name="Arredondo F."/>
            <person name="Hong C."/>
            <person name="Coffey M."/>
            <person name="Young S.K."/>
            <person name="Zeng Q."/>
            <person name="Gargeya S."/>
            <person name="Fitzgerald M."/>
            <person name="Abouelleil A."/>
            <person name="Alvarado L."/>
            <person name="Chapman S.B."/>
            <person name="Gainer-Dewar J."/>
            <person name="Goldberg J."/>
            <person name="Griggs A."/>
            <person name="Gujja S."/>
            <person name="Hansen M."/>
            <person name="Howarth C."/>
            <person name="Imamovic A."/>
            <person name="Ireland A."/>
            <person name="Larimer J."/>
            <person name="McCowan C."/>
            <person name="Murphy C."/>
            <person name="Pearson M."/>
            <person name="Poon T.W."/>
            <person name="Priest M."/>
            <person name="Roberts A."/>
            <person name="Saif S."/>
            <person name="Shea T."/>
            <person name="Sykes S."/>
            <person name="Wortman J."/>
            <person name="Nusbaum C."/>
            <person name="Birren B."/>
        </authorList>
    </citation>
    <scope>NUCLEOTIDE SEQUENCE [LARGE SCALE GENOMIC DNA]</scope>
    <source>
        <strain evidence="1 2">INRA-310</strain>
    </source>
</reference>
<organism evidence="1 2">
    <name type="scientific">Phytophthora nicotianae (strain INRA-310)</name>
    <name type="common">Phytophthora parasitica</name>
    <dbReference type="NCBI Taxonomy" id="761204"/>
    <lineage>
        <taxon>Eukaryota</taxon>
        <taxon>Sar</taxon>
        <taxon>Stramenopiles</taxon>
        <taxon>Oomycota</taxon>
        <taxon>Peronosporomycetes</taxon>
        <taxon>Peronosporales</taxon>
        <taxon>Peronosporaceae</taxon>
        <taxon>Phytophthora</taxon>
    </lineage>
</organism>
<dbReference type="AlphaFoldDB" id="W2QS23"/>
<reference evidence="2" key="1">
    <citation type="submission" date="2011-12" db="EMBL/GenBank/DDBJ databases">
        <authorList>
            <consortium name="The Broad Institute Genome Sequencing Platform"/>
            <person name="Russ C."/>
            <person name="Tyler B."/>
            <person name="Panabieres F."/>
            <person name="Shan W."/>
            <person name="Tripathy S."/>
            <person name="Grunwald N."/>
            <person name="Machado M."/>
            <person name="Young S.K."/>
            <person name="Zeng Q."/>
            <person name="Gargeya S."/>
            <person name="Fitzgerald M."/>
            <person name="Haas B."/>
            <person name="Abouelleil A."/>
            <person name="Alvarado L."/>
            <person name="Arachchi H.M."/>
            <person name="Berlin A."/>
            <person name="Chapman S.B."/>
            <person name="Gearin G."/>
            <person name="Goldberg J."/>
            <person name="Griggs A."/>
            <person name="Gujja S."/>
            <person name="Hansen M."/>
            <person name="Heiman D."/>
            <person name="Howarth C."/>
            <person name="Larimer J."/>
            <person name="Lui A."/>
            <person name="MacDonald P.J.P."/>
            <person name="McCowen C."/>
            <person name="Montmayeur A."/>
            <person name="Murphy C."/>
            <person name="Neiman D."/>
            <person name="Pearson M."/>
            <person name="Priest M."/>
            <person name="Roberts A."/>
            <person name="Saif S."/>
            <person name="Shea T."/>
            <person name="Sisk P."/>
            <person name="Stolte C."/>
            <person name="Sykes S."/>
            <person name="Wortman J."/>
            <person name="Nusbaum C."/>
            <person name="Birren B."/>
        </authorList>
    </citation>
    <scope>NUCLEOTIDE SEQUENCE [LARGE SCALE GENOMIC DNA]</scope>
    <source>
        <strain evidence="2">INRA-310</strain>
    </source>
</reference>
<gene>
    <name evidence="1" type="ORF">PPTG_22063</name>
</gene>
<dbReference type="EMBL" id="KI669571">
    <property type="protein sequence ID" value="ETN15070.1"/>
    <property type="molecule type" value="Genomic_DNA"/>
</dbReference>
<evidence type="ECO:0000313" key="2">
    <source>
        <dbReference type="Proteomes" id="UP000018817"/>
    </source>
</evidence>
<dbReference type="RefSeq" id="XP_008899918.1">
    <property type="nucleotide sequence ID" value="XM_008901670.1"/>
</dbReference>
<protein>
    <submittedName>
        <fullName evidence="1">Uncharacterized protein</fullName>
    </submittedName>
</protein>
<dbReference type="VEuPathDB" id="FungiDB:PPTG_22063"/>
<evidence type="ECO:0000313" key="1">
    <source>
        <dbReference type="EMBL" id="ETN15070.1"/>
    </source>
</evidence>
<name>W2QS23_PHYN3</name>
<accession>W2QS23</accession>
<dbReference type="Proteomes" id="UP000018817">
    <property type="component" value="Unassembled WGS sequence"/>
</dbReference>
<dbReference type="GeneID" id="20190662"/>
<sequence>MMPGSIFSKEMISREKAYTGNVSKLVNELPENRVHEIHCDAGMFAHGFVVLIELPYIVLQNHEEHEEFETRDQRKKHQRFWRIPAQEG</sequence>